<proteinExistence type="predicted"/>
<dbReference type="PANTHER" id="PTHR35218">
    <property type="entry name" value="RNASE H DOMAIN-CONTAINING PROTEIN"/>
    <property type="match status" value="1"/>
</dbReference>
<dbReference type="Pfam" id="PF03372">
    <property type="entry name" value="Exo_endo_phos"/>
    <property type="match status" value="1"/>
</dbReference>
<dbReference type="InterPro" id="IPR005135">
    <property type="entry name" value="Endo/exonuclease/phosphatase"/>
</dbReference>
<feature type="domain" description="Endonuclease/exonuclease/phosphatase" evidence="1">
    <location>
        <begin position="5"/>
        <end position="155"/>
    </location>
</feature>
<dbReference type="EMBL" id="JACGWK010000445">
    <property type="protein sequence ID" value="KAL0299867.1"/>
    <property type="molecule type" value="Genomic_DNA"/>
</dbReference>
<dbReference type="InterPro" id="IPR036691">
    <property type="entry name" value="Endo/exonu/phosph_ase_sf"/>
</dbReference>
<sequence>MIKVASWNVRGLNGLDHQRAVDQLVRDHHISFLGLIETRVSQSNVQRTRRNLLKNWSWFEDYSGPAGRIWLAWDSLEVGIDVLEIGSQFIHSRAIYKRMHTRCLITVIYGDYDIIPRRELWTALRTLSTGIQDEPWLILGDFNAVMDDSEVCGQAADTSASMGSFEVAFGIQAL</sequence>
<evidence type="ECO:0000259" key="1">
    <source>
        <dbReference type="Pfam" id="PF03372"/>
    </source>
</evidence>
<dbReference type="AlphaFoldDB" id="A0AAW2JYU4"/>
<name>A0AAW2JYU4_9LAMI</name>
<gene>
    <name evidence="2" type="ORF">Sangu_3150600</name>
</gene>
<accession>A0AAW2JYU4</accession>
<evidence type="ECO:0000313" key="2">
    <source>
        <dbReference type="EMBL" id="KAL0299867.1"/>
    </source>
</evidence>
<reference evidence="2" key="1">
    <citation type="submission" date="2020-06" db="EMBL/GenBank/DDBJ databases">
        <authorList>
            <person name="Li T."/>
            <person name="Hu X."/>
            <person name="Zhang T."/>
            <person name="Song X."/>
            <person name="Zhang H."/>
            <person name="Dai N."/>
            <person name="Sheng W."/>
            <person name="Hou X."/>
            <person name="Wei L."/>
        </authorList>
    </citation>
    <scope>NUCLEOTIDE SEQUENCE</scope>
    <source>
        <strain evidence="2">G01</strain>
        <tissue evidence="2">Leaf</tissue>
    </source>
</reference>
<protein>
    <recommendedName>
        <fullName evidence="1">Endonuclease/exonuclease/phosphatase domain-containing protein</fullName>
    </recommendedName>
</protein>
<dbReference type="Gene3D" id="3.60.10.10">
    <property type="entry name" value="Endonuclease/exonuclease/phosphatase"/>
    <property type="match status" value="1"/>
</dbReference>
<dbReference type="SUPFAM" id="SSF56219">
    <property type="entry name" value="DNase I-like"/>
    <property type="match status" value="1"/>
</dbReference>
<organism evidence="2">
    <name type="scientific">Sesamum angustifolium</name>
    <dbReference type="NCBI Taxonomy" id="2727405"/>
    <lineage>
        <taxon>Eukaryota</taxon>
        <taxon>Viridiplantae</taxon>
        <taxon>Streptophyta</taxon>
        <taxon>Embryophyta</taxon>
        <taxon>Tracheophyta</taxon>
        <taxon>Spermatophyta</taxon>
        <taxon>Magnoliopsida</taxon>
        <taxon>eudicotyledons</taxon>
        <taxon>Gunneridae</taxon>
        <taxon>Pentapetalae</taxon>
        <taxon>asterids</taxon>
        <taxon>lamiids</taxon>
        <taxon>Lamiales</taxon>
        <taxon>Pedaliaceae</taxon>
        <taxon>Sesamum</taxon>
    </lineage>
</organism>
<comment type="caution">
    <text evidence="2">The sequence shown here is derived from an EMBL/GenBank/DDBJ whole genome shotgun (WGS) entry which is preliminary data.</text>
</comment>
<dbReference type="PANTHER" id="PTHR35218:SF9">
    <property type="entry name" value="ENDONUCLEASE_EXONUCLEASE_PHOSPHATASE DOMAIN-CONTAINING PROTEIN"/>
    <property type="match status" value="1"/>
</dbReference>
<dbReference type="GO" id="GO:0003824">
    <property type="term" value="F:catalytic activity"/>
    <property type="evidence" value="ECO:0007669"/>
    <property type="project" value="InterPro"/>
</dbReference>
<reference evidence="2" key="2">
    <citation type="journal article" date="2024" name="Plant">
        <title>Genomic evolution and insights into agronomic trait innovations of Sesamum species.</title>
        <authorList>
            <person name="Miao H."/>
            <person name="Wang L."/>
            <person name="Qu L."/>
            <person name="Liu H."/>
            <person name="Sun Y."/>
            <person name="Le M."/>
            <person name="Wang Q."/>
            <person name="Wei S."/>
            <person name="Zheng Y."/>
            <person name="Lin W."/>
            <person name="Duan Y."/>
            <person name="Cao H."/>
            <person name="Xiong S."/>
            <person name="Wang X."/>
            <person name="Wei L."/>
            <person name="Li C."/>
            <person name="Ma Q."/>
            <person name="Ju M."/>
            <person name="Zhao R."/>
            <person name="Li G."/>
            <person name="Mu C."/>
            <person name="Tian Q."/>
            <person name="Mei H."/>
            <person name="Zhang T."/>
            <person name="Gao T."/>
            <person name="Zhang H."/>
        </authorList>
    </citation>
    <scope>NUCLEOTIDE SEQUENCE</scope>
    <source>
        <strain evidence="2">G01</strain>
    </source>
</reference>